<dbReference type="SUPFAM" id="SSF89895">
    <property type="entry name" value="FYSH domain"/>
    <property type="match status" value="1"/>
</dbReference>
<protein>
    <recommendedName>
        <fullName evidence="2">Ribosome maturation protein SDO1/SBDS N-terminal domain-containing protein</fullName>
    </recommendedName>
</protein>
<gene>
    <name evidence="3" type="ORF">LTR09_009096</name>
</gene>
<evidence type="ECO:0000259" key="2">
    <source>
        <dbReference type="Pfam" id="PF01172"/>
    </source>
</evidence>
<evidence type="ECO:0000313" key="4">
    <source>
        <dbReference type="Proteomes" id="UP001271007"/>
    </source>
</evidence>
<accession>A0AAJ0DGB0</accession>
<dbReference type="PANTHER" id="PTHR10927">
    <property type="entry name" value="RIBOSOME MATURATION PROTEIN SBDS"/>
    <property type="match status" value="1"/>
</dbReference>
<feature type="compositionally biased region" description="Basic and acidic residues" evidence="1">
    <location>
        <begin position="94"/>
        <end position="103"/>
    </location>
</feature>
<dbReference type="InterPro" id="IPR039100">
    <property type="entry name" value="Sdo1/SBDS-like"/>
</dbReference>
<name>A0AAJ0DGB0_9PEZI</name>
<evidence type="ECO:0000256" key="1">
    <source>
        <dbReference type="SAM" id="MobiDB-lite"/>
    </source>
</evidence>
<dbReference type="EMBL" id="JAWDJX010000038">
    <property type="protein sequence ID" value="KAK3049674.1"/>
    <property type="molecule type" value="Genomic_DNA"/>
</dbReference>
<reference evidence="3" key="1">
    <citation type="submission" date="2023-04" db="EMBL/GenBank/DDBJ databases">
        <title>Black Yeasts Isolated from many extreme environments.</title>
        <authorList>
            <person name="Coleine C."/>
            <person name="Stajich J.E."/>
            <person name="Selbmann L."/>
        </authorList>
    </citation>
    <scope>NUCLEOTIDE SEQUENCE</scope>
    <source>
        <strain evidence="3">CCFEE 5312</strain>
    </source>
</reference>
<dbReference type="Gene3D" id="3.30.1250.10">
    <property type="entry name" value="Ribosome maturation protein SBDS, N-terminal domain"/>
    <property type="match status" value="1"/>
</dbReference>
<dbReference type="InterPro" id="IPR019783">
    <property type="entry name" value="SDO1/SBDS_N"/>
</dbReference>
<proteinExistence type="predicted"/>
<dbReference type="InterPro" id="IPR036786">
    <property type="entry name" value="Ribosome_mat_SBDS_N_sf"/>
</dbReference>
<dbReference type="PANTHER" id="PTHR10927:SF2">
    <property type="entry name" value="RESTRICTION OF TELOMERE CAPPING PROTEIN 3"/>
    <property type="match status" value="1"/>
</dbReference>
<dbReference type="Pfam" id="PF01172">
    <property type="entry name" value="SBDS_N"/>
    <property type="match status" value="1"/>
</dbReference>
<keyword evidence="4" id="KW-1185">Reference proteome</keyword>
<sequence>MRGNATQTRVHYKGKEDDFVVIVESKEAVQNWKTDKSIPLAQVVDGWKIFITHKQGNTGILDTASHSTLENEFGTHKDDDVVTQILEKGSVLESETHGRDGVKNDSQGARVAH</sequence>
<feature type="region of interest" description="Disordered" evidence="1">
    <location>
        <begin position="90"/>
        <end position="113"/>
    </location>
</feature>
<dbReference type="AlphaFoldDB" id="A0AAJ0DGB0"/>
<dbReference type="Proteomes" id="UP001271007">
    <property type="component" value="Unassembled WGS sequence"/>
</dbReference>
<organism evidence="3 4">
    <name type="scientific">Extremus antarcticus</name>
    <dbReference type="NCBI Taxonomy" id="702011"/>
    <lineage>
        <taxon>Eukaryota</taxon>
        <taxon>Fungi</taxon>
        <taxon>Dikarya</taxon>
        <taxon>Ascomycota</taxon>
        <taxon>Pezizomycotina</taxon>
        <taxon>Dothideomycetes</taxon>
        <taxon>Dothideomycetidae</taxon>
        <taxon>Mycosphaerellales</taxon>
        <taxon>Extremaceae</taxon>
        <taxon>Extremus</taxon>
    </lineage>
</organism>
<comment type="caution">
    <text evidence="3">The sequence shown here is derived from an EMBL/GenBank/DDBJ whole genome shotgun (WGS) entry which is preliminary data.</text>
</comment>
<evidence type="ECO:0000313" key="3">
    <source>
        <dbReference type="EMBL" id="KAK3049674.1"/>
    </source>
</evidence>
<feature type="domain" description="Ribosome maturation protein SDO1/SBDS N-terminal" evidence="2">
    <location>
        <begin position="7"/>
        <end position="97"/>
    </location>
</feature>